<reference evidence="2" key="1">
    <citation type="submission" date="2015-04" db="EMBL/GenBank/DDBJ databases">
        <authorList>
            <person name="Sun Y."/>
            <person name="Li J."/>
            <person name="Shi H."/>
            <person name="Su S."/>
            <person name="Zhang Z."/>
        </authorList>
    </citation>
    <scope>NUCLEOTIDE SEQUENCE [LARGE SCALE GENOMIC DNA]</scope>
</reference>
<evidence type="ECO:0000313" key="1">
    <source>
        <dbReference type="EMBL" id="AKG94443.1"/>
    </source>
</evidence>
<name>A0A139ZW01_9CAUD</name>
<dbReference type="KEGG" id="vg:29123246"/>
<dbReference type="RefSeq" id="YP_009303740.1">
    <property type="nucleotide sequence ID" value="NC_031260.1"/>
</dbReference>
<evidence type="ECO:0000313" key="2">
    <source>
        <dbReference type="Proteomes" id="UP000204463"/>
    </source>
</evidence>
<sequence>MQHKEEYKQLLDNLFNEKGLVFHNTHDNKLNEDGTEYFKLFRSYCRKNGLEAIALSELMELTKEKAEEEDKLFMHAYKNRKHYILGITLPPKNNERVDITQDVANFIEEYNYTIEENGKWIECNELYTDYIMYTEQPTKPTRTAVTKALTKLGLSKGVTIKIKVKKNRERKSIRVYSNISK</sequence>
<dbReference type="EMBL" id="KR131750">
    <property type="protein sequence ID" value="AKG94443.1"/>
    <property type="molecule type" value="Genomic_DNA"/>
</dbReference>
<organism evidence="1 2">
    <name type="scientific">Enterococcus phage Ec-ZZ2</name>
    <dbReference type="NCBI Taxonomy" id="1647400"/>
    <lineage>
        <taxon>Viruses</taxon>
        <taxon>Duplodnaviria</taxon>
        <taxon>Heunggongvirae</taxon>
        <taxon>Uroviricota</taxon>
        <taxon>Caudoviricetes</taxon>
        <taxon>Efquatrovirus</taxon>
        <taxon>Efquatrovirus EcZZ2</taxon>
    </lineage>
</organism>
<dbReference type="Proteomes" id="UP000204463">
    <property type="component" value="Segment"/>
</dbReference>
<keyword evidence="2" id="KW-1185">Reference proteome</keyword>
<accession>A0A139ZW01</accession>
<protein>
    <submittedName>
        <fullName evidence="1">Uncharacterized protein</fullName>
    </submittedName>
</protein>
<gene>
    <name evidence="1" type="ORF">ZZ2_041</name>
</gene>
<proteinExistence type="predicted"/>
<dbReference type="OrthoDB" id="11487at10239"/>
<dbReference type="GeneID" id="29123246"/>